<comment type="caution">
    <text evidence="4">The sequence shown here is derived from an EMBL/GenBank/DDBJ whole genome shotgun (WGS) entry which is preliminary data.</text>
</comment>
<organism evidence="4 5">
    <name type="scientific">Dactylonectria estremocensis</name>
    <dbReference type="NCBI Taxonomy" id="1079267"/>
    <lineage>
        <taxon>Eukaryota</taxon>
        <taxon>Fungi</taxon>
        <taxon>Dikarya</taxon>
        <taxon>Ascomycota</taxon>
        <taxon>Pezizomycotina</taxon>
        <taxon>Sordariomycetes</taxon>
        <taxon>Hypocreomycetidae</taxon>
        <taxon>Hypocreales</taxon>
        <taxon>Nectriaceae</taxon>
        <taxon>Dactylonectria</taxon>
    </lineage>
</organism>
<dbReference type="Pfam" id="PF25540">
    <property type="entry name" value="DUF7923"/>
    <property type="match status" value="1"/>
</dbReference>
<proteinExistence type="predicted"/>
<sequence length="172" mass="19189">DSLADILEQYATLIESYKRLKSEYEEEREGRERYKQLARGHERNPFALVIVDGDGYVFNESLILEGEEGGIRAAKQLNDTIKTRTMPCPQRGACRKLNCIYGHVCQKADCRRRCGKASCRFSFNTCTGDFEMNSLIPVTVGGTNGEDTHSTGRIRSPVEESEDGVSILDAAS</sequence>
<evidence type="ECO:0000313" key="5">
    <source>
        <dbReference type="Proteomes" id="UP000717696"/>
    </source>
</evidence>
<evidence type="ECO:0000256" key="1">
    <source>
        <dbReference type="SAM" id="Coils"/>
    </source>
</evidence>
<evidence type="ECO:0000259" key="3">
    <source>
        <dbReference type="Pfam" id="PF25540"/>
    </source>
</evidence>
<gene>
    <name evidence="4" type="ORF">B0J13DRAFT_462358</name>
</gene>
<keyword evidence="1" id="KW-0175">Coiled coil</keyword>
<keyword evidence="5" id="KW-1185">Reference proteome</keyword>
<feature type="domain" description="DUF7923" evidence="3">
    <location>
        <begin position="42"/>
        <end position="117"/>
    </location>
</feature>
<dbReference type="AlphaFoldDB" id="A0A9P9I854"/>
<name>A0A9P9I854_9HYPO</name>
<evidence type="ECO:0000256" key="2">
    <source>
        <dbReference type="SAM" id="MobiDB-lite"/>
    </source>
</evidence>
<dbReference type="PANTHER" id="PTHR37543:SF1">
    <property type="entry name" value="CCCH ZINC FINGER DNA BINDING PROTEIN (AFU_ORTHOLOGUE AFUA_5G12760)"/>
    <property type="match status" value="1"/>
</dbReference>
<dbReference type="Proteomes" id="UP000717696">
    <property type="component" value="Unassembled WGS sequence"/>
</dbReference>
<reference evidence="4" key="1">
    <citation type="journal article" date="2021" name="Nat. Commun.">
        <title>Genetic determinants of endophytism in the Arabidopsis root mycobiome.</title>
        <authorList>
            <person name="Mesny F."/>
            <person name="Miyauchi S."/>
            <person name="Thiergart T."/>
            <person name="Pickel B."/>
            <person name="Atanasova L."/>
            <person name="Karlsson M."/>
            <person name="Huettel B."/>
            <person name="Barry K.W."/>
            <person name="Haridas S."/>
            <person name="Chen C."/>
            <person name="Bauer D."/>
            <person name="Andreopoulos W."/>
            <person name="Pangilinan J."/>
            <person name="LaButti K."/>
            <person name="Riley R."/>
            <person name="Lipzen A."/>
            <person name="Clum A."/>
            <person name="Drula E."/>
            <person name="Henrissat B."/>
            <person name="Kohler A."/>
            <person name="Grigoriev I.V."/>
            <person name="Martin F.M."/>
            <person name="Hacquard S."/>
        </authorList>
    </citation>
    <scope>NUCLEOTIDE SEQUENCE</scope>
    <source>
        <strain evidence="4">MPI-CAGE-AT-0021</strain>
    </source>
</reference>
<feature type="coiled-coil region" evidence="1">
    <location>
        <begin position="3"/>
        <end position="37"/>
    </location>
</feature>
<dbReference type="PANTHER" id="PTHR37543">
    <property type="entry name" value="CCCH ZINC FINGER DNA BINDING PROTEIN (AFU_ORTHOLOGUE AFUA_5G12760)"/>
    <property type="match status" value="1"/>
</dbReference>
<dbReference type="EMBL" id="JAGMUU010000062">
    <property type="protein sequence ID" value="KAH7110522.1"/>
    <property type="molecule type" value="Genomic_DNA"/>
</dbReference>
<accession>A0A9P9I854</accession>
<evidence type="ECO:0000313" key="4">
    <source>
        <dbReference type="EMBL" id="KAH7110522.1"/>
    </source>
</evidence>
<dbReference type="InterPro" id="IPR057683">
    <property type="entry name" value="DUF7923"/>
</dbReference>
<feature type="region of interest" description="Disordered" evidence="2">
    <location>
        <begin position="141"/>
        <end position="172"/>
    </location>
</feature>
<feature type="non-terminal residue" evidence="4">
    <location>
        <position position="1"/>
    </location>
</feature>
<dbReference type="OrthoDB" id="2270193at2759"/>
<protein>
    <recommendedName>
        <fullName evidence="3">DUF7923 domain-containing protein</fullName>
    </recommendedName>
</protein>